<feature type="compositionally biased region" description="Basic and acidic residues" evidence="1">
    <location>
        <begin position="24"/>
        <end position="35"/>
    </location>
</feature>
<dbReference type="Proteomes" id="UP000438429">
    <property type="component" value="Unassembled WGS sequence"/>
</dbReference>
<gene>
    <name evidence="2" type="ORF">F2P81_019410</name>
</gene>
<accession>A0A6A4S1U7</accession>
<evidence type="ECO:0000256" key="1">
    <source>
        <dbReference type="SAM" id="MobiDB-lite"/>
    </source>
</evidence>
<feature type="region of interest" description="Disordered" evidence="1">
    <location>
        <begin position="1"/>
        <end position="39"/>
    </location>
</feature>
<protein>
    <submittedName>
        <fullName evidence="2">Uncharacterized protein</fullName>
    </submittedName>
</protein>
<sequence length="206" mass="22647">MQHQVFSMAQLARAREQPSPLTHAAKDTADVRKENSPGPFDAADVMKPLSEGFFALLAFQDDAKQWAQQDGHRIKPVTFRGLMKHRALEPDAAVCDTSQCLNAKVRGGSLLLWADAVITFLGVHITRIKTDFKGFKIRAKSKLAAAAHYRQSPRDEEKGISVDNAPAPHRPPPLLHDGEDDLTAKVLLHPEDPPALSNAHIGQPFL</sequence>
<comment type="caution">
    <text evidence="2">The sequence shown here is derived from an EMBL/GenBank/DDBJ whole genome shotgun (WGS) entry which is preliminary data.</text>
</comment>
<proteinExistence type="predicted"/>
<feature type="region of interest" description="Disordered" evidence="1">
    <location>
        <begin position="148"/>
        <end position="177"/>
    </location>
</feature>
<name>A0A6A4S1U7_SCOMX</name>
<organism evidence="2 3">
    <name type="scientific">Scophthalmus maximus</name>
    <name type="common">Turbot</name>
    <name type="synonym">Psetta maxima</name>
    <dbReference type="NCBI Taxonomy" id="52904"/>
    <lineage>
        <taxon>Eukaryota</taxon>
        <taxon>Metazoa</taxon>
        <taxon>Chordata</taxon>
        <taxon>Craniata</taxon>
        <taxon>Vertebrata</taxon>
        <taxon>Euteleostomi</taxon>
        <taxon>Actinopterygii</taxon>
        <taxon>Neopterygii</taxon>
        <taxon>Teleostei</taxon>
        <taxon>Neoteleostei</taxon>
        <taxon>Acanthomorphata</taxon>
        <taxon>Carangaria</taxon>
        <taxon>Pleuronectiformes</taxon>
        <taxon>Pleuronectoidei</taxon>
        <taxon>Scophthalmidae</taxon>
        <taxon>Scophthalmus</taxon>
    </lineage>
</organism>
<reference evidence="2 3" key="1">
    <citation type="submission" date="2019-06" db="EMBL/GenBank/DDBJ databases">
        <title>Draft genomes of female and male turbot (Scophthalmus maximus).</title>
        <authorList>
            <person name="Xu H."/>
            <person name="Xu X.-W."/>
            <person name="Shao C."/>
            <person name="Chen S."/>
        </authorList>
    </citation>
    <scope>NUCLEOTIDE SEQUENCE [LARGE SCALE GENOMIC DNA]</scope>
    <source>
        <strain evidence="2">Ysfricsl-2016a</strain>
        <tissue evidence="2">Blood</tissue>
    </source>
</reference>
<dbReference type="AlphaFoldDB" id="A0A6A4S1U7"/>
<dbReference type="EMBL" id="VEVO01000017">
    <property type="protein sequence ID" value="KAF0028323.1"/>
    <property type="molecule type" value="Genomic_DNA"/>
</dbReference>
<evidence type="ECO:0000313" key="3">
    <source>
        <dbReference type="Proteomes" id="UP000438429"/>
    </source>
</evidence>
<evidence type="ECO:0000313" key="2">
    <source>
        <dbReference type="EMBL" id="KAF0028323.1"/>
    </source>
</evidence>